<dbReference type="AlphaFoldDB" id="A0A819EFN9"/>
<evidence type="ECO:0000313" key="3">
    <source>
        <dbReference type="Proteomes" id="UP000663874"/>
    </source>
</evidence>
<comment type="caution">
    <text evidence="2">The sequence shown here is derived from an EMBL/GenBank/DDBJ whole genome shotgun (WGS) entry which is preliminary data.</text>
</comment>
<dbReference type="EMBL" id="CAJOBE010002902">
    <property type="protein sequence ID" value="CAF3849794.1"/>
    <property type="molecule type" value="Genomic_DNA"/>
</dbReference>
<name>A0A819EFN9_9BILA</name>
<evidence type="ECO:0000259" key="1">
    <source>
        <dbReference type="Pfam" id="PF00240"/>
    </source>
</evidence>
<organism evidence="2 3">
    <name type="scientific">Rotaria sordida</name>
    <dbReference type="NCBI Taxonomy" id="392033"/>
    <lineage>
        <taxon>Eukaryota</taxon>
        <taxon>Metazoa</taxon>
        <taxon>Spiralia</taxon>
        <taxon>Gnathifera</taxon>
        <taxon>Rotifera</taxon>
        <taxon>Eurotatoria</taxon>
        <taxon>Bdelloidea</taxon>
        <taxon>Philodinida</taxon>
        <taxon>Philodinidae</taxon>
        <taxon>Rotaria</taxon>
    </lineage>
</organism>
<dbReference type="InterPro" id="IPR029071">
    <property type="entry name" value="Ubiquitin-like_domsf"/>
</dbReference>
<accession>A0A819EFN9</accession>
<feature type="non-terminal residue" evidence="2">
    <location>
        <position position="1"/>
    </location>
</feature>
<gene>
    <name evidence="2" type="ORF">FNK824_LOCUS17863</name>
</gene>
<dbReference type="Pfam" id="PF00240">
    <property type="entry name" value="ubiquitin"/>
    <property type="match status" value="1"/>
</dbReference>
<dbReference type="SUPFAM" id="SSF54236">
    <property type="entry name" value="Ubiquitin-like"/>
    <property type="match status" value="1"/>
</dbReference>
<dbReference type="Proteomes" id="UP000663874">
    <property type="component" value="Unassembled WGS sequence"/>
</dbReference>
<dbReference type="CDD" id="cd17039">
    <property type="entry name" value="Ubl_ubiquitin_like"/>
    <property type="match status" value="1"/>
</dbReference>
<sequence length="135" mass="16064">MKFRFKFNSQTYSITFDDINDELTIFELKNQIKKRFLSLRKSNFHLSLNGINTLDEDKTMLEYNLLSRDTIHILNEINNESISSLSLDQPLTLDEVRDHHKYPLLMHRLMEYSHPPDDFDFIVLAIHELMLESGF</sequence>
<evidence type="ECO:0000313" key="2">
    <source>
        <dbReference type="EMBL" id="CAF3849794.1"/>
    </source>
</evidence>
<proteinExistence type="predicted"/>
<reference evidence="2" key="1">
    <citation type="submission" date="2021-02" db="EMBL/GenBank/DDBJ databases">
        <authorList>
            <person name="Nowell W R."/>
        </authorList>
    </citation>
    <scope>NUCLEOTIDE SEQUENCE</scope>
</reference>
<dbReference type="InterPro" id="IPR000626">
    <property type="entry name" value="Ubiquitin-like_dom"/>
</dbReference>
<dbReference type="Gene3D" id="3.10.20.90">
    <property type="entry name" value="Phosphatidylinositol 3-kinase Catalytic Subunit, Chain A, domain 1"/>
    <property type="match status" value="1"/>
</dbReference>
<feature type="domain" description="Ubiquitin-like" evidence="1">
    <location>
        <begin position="10"/>
        <end position="73"/>
    </location>
</feature>
<protein>
    <recommendedName>
        <fullName evidence="1">Ubiquitin-like domain-containing protein</fullName>
    </recommendedName>
</protein>